<dbReference type="GO" id="GO:0005634">
    <property type="term" value="C:nucleus"/>
    <property type="evidence" value="ECO:0007669"/>
    <property type="project" value="UniProtKB-SubCell"/>
</dbReference>
<dbReference type="InterPro" id="IPR004170">
    <property type="entry name" value="WWE_dom"/>
</dbReference>
<feature type="non-terminal residue" evidence="10">
    <location>
        <position position="1"/>
    </location>
</feature>
<protein>
    <recommendedName>
        <fullName evidence="6">Poly [ADP-ribose] polymerase</fullName>
        <shortName evidence="6">PARP</shortName>
        <ecNumber evidence="6">2.4.2.-</ecNumber>
    </recommendedName>
</protein>
<dbReference type="PROSITE" id="PS50918">
    <property type="entry name" value="WWE"/>
    <property type="match status" value="1"/>
</dbReference>
<dbReference type="FunFam" id="3.90.228.10:FF:000008">
    <property type="entry name" value="Poly [ADP-ribose] polymerase"/>
    <property type="match status" value="1"/>
</dbReference>
<keyword evidence="2 6" id="KW-0328">Glycosyltransferase</keyword>
<dbReference type="Pfam" id="PF00644">
    <property type="entry name" value="PARP"/>
    <property type="match status" value="1"/>
</dbReference>
<evidence type="ECO:0000313" key="10">
    <source>
        <dbReference type="EMBL" id="KAK7487451.1"/>
    </source>
</evidence>
<evidence type="ECO:0000256" key="2">
    <source>
        <dbReference type="ARBA" id="ARBA00022676"/>
    </source>
</evidence>
<dbReference type="Pfam" id="PF01661">
    <property type="entry name" value="Macro"/>
    <property type="match status" value="1"/>
</dbReference>
<dbReference type="InterPro" id="IPR052056">
    <property type="entry name" value="Mono-ARTD/PARP"/>
</dbReference>
<dbReference type="InterPro" id="IPR002589">
    <property type="entry name" value="Macro_dom"/>
</dbReference>
<organism evidence="10 11">
    <name type="scientific">Batillaria attramentaria</name>
    <dbReference type="NCBI Taxonomy" id="370345"/>
    <lineage>
        <taxon>Eukaryota</taxon>
        <taxon>Metazoa</taxon>
        <taxon>Spiralia</taxon>
        <taxon>Lophotrochozoa</taxon>
        <taxon>Mollusca</taxon>
        <taxon>Gastropoda</taxon>
        <taxon>Caenogastropoda</taxon>
        <taxon>Sorbeoconcha</taxon>
        <taxon>Cerithioidea</taxon>
        <taxon>Batillariidae</taxon>
        <taxon>Batillaria</taxon>
    </lineage>
</organism>
<feature type="domain" description="WWE" evidence="8">
    <location>
        <begin position="246"/>
        <end position="325"/>
    </location>
</feature>
<dbReference type="SUPFAM" id="SSF56399">
    <property type="entry name" value="ADP-ribosylation"/>
    <property type="match status" value="1"/>
</dbReference>
<dbReference type="Proteomes" id="UP001519460">
    <property type="component" value="Unassembled WGS sequence"/>
</dbReference>
<dbReference type="Gene3D" id="3.30.720.50">
    <property type="match status" value="1"/>
</dbReference>
<evidence type="ECO:0000256" key="4">
    <source>
        <dbReference type="ARBA" id="ARBA00023027"/>
    </source>
</evidence>
<evidence type="ECO:0000259" key="9">
    <source>
        <dbReference type="PROSITE" id="PS51059"/>
    </source>
</evidence>
<dbReference type="SMART" id="SM00678">
    <property type="entry name" value="WWE"/>
    <property type="match status" value="1"/>
</dbReference>
<dbReference type="SUPFAM" id="SSF117839">
    <property type="entry name" value="WWE domain"/>
    <property type="match status" value="1"/>
</dbReference>
<keyword evidence="3 6" id="KW-0808">Transferase</keyword>
<dbReference type="PANTHER" id="PTHR14453">
    <property type="entry name" value="PARP/ZINC FINGER CCCH TYPE DOMAIN CONTAINING PROTEIN"/>
    <property type="match status" value="1"/>
</dbReference>
<dbReference type="Gene3D" id="3.90.228.10">
    <property type="match status" value="1"/>
</dbReference>
<keyword evidence="5" id="KW-0539">Nucleus</keyword>
<dbReference type="InterPro" id="IPR037197">
    <property type="entry name" value="WWE_dom_sf"/>
</dbReference>
<dbReference type="InterPro" id="IPR018123">
    <property type="entry name" value="WWE-dom_subgr"/>
</dbReference>
<sequence length="525" mass="58617">GPQASPGCDAHTEVLETTDGPGNAPSGNPDDALPPVKIVRGDIAQQKVDVLVSSVRPDLKLDTGEISKSVFRAAGQGIQDEVNANNPQGATVWTSVYTQGHNLQCGQVCHMVLGKWGHGAEEQTSELVSQYCRCSKRFRDGWKDNPHQALTCTHKEQHCTFTLQTKVLCRDVVNAFDAILENNIKVQKVEEKAFGLMNAEEVQRIKQICLEHQVVLTQSDGHFFLRGLNTDVLGATVEIKTMFHSSAQEHSEHTLAQMLQWYYLQGSGSETEKKAYSPSDNFKIEQAYKAAKYTLEIVISDVVMMVDFGTMTQHPKSSPAKAAKQELPGHWTGNKSLFQKIPLSADSEEYRNVEANFRSTLGNQQLVLVKIDRVQNPKMWKQYAAQKEHMEKQDTGNVNEKTLWHGTHVDAMDRIARFGFDRGYCGKNATAYGQGVYFAINSSYSSSKTYSPQDPKTGNRHIFQCKVLVGIAAQGKSAMRTLPDRVDRCGLPYDSATDNPHKPNMYVIFSDNQAYPEYLITFRDK</sequence>
<evidence type="ECO:0000313" key="11">
    <source>
        <dbReference type="Proteomes" id="UP001519460"/>
    </source>
</evidence>
<keyword evidence="4 6" id="KW-0520">NAD</keyword>
<dbReference type="PANTHER" id="PTHR14453:SF67">
    <property type="entry name" value="POLY [ADP-RIBOSE] POLYMERASE"/>
    <property type="match status" value="1"/>
</dbReference>
<evidence type="ECO:0000256" key="3">
    <source>
        <dbReference type="ARBA" id="ARBA00022679"/>
    </source>
</evidence>
<proteinExistence type="predicted"/>
<accession>A0ABD0KJR5</accession>
<dbReference type="PROSITE" id="PS51059">
    <property type="entry name" value="PARP_CATALYTIC"/>
    <property type="match status" value="1"/>
</dbReference>
<reference evidence="10 11" key="1">
    <citation type="journal article" date="2023" name="Sci. Data">
        <title>Genome assembly of the Korean intertidal mud-creeper Batillaria attramentaria.</title>
        <authorList>
            <person name="Patra A.K."/>
            <person name="Ho P.T."/>
            <person name="Jun S."/>
            <person name="Lee S.J."/>
            <person name="Kim Y."/>
            <person name="Won Y.J."/>
        </authorList>
    </citation>
    <scope>NUCLEOTIDE SEQUENCE [LARGE SCALE GENOMIC DNA]</scope>
    <source>
        <strain evidence="10">Wonlab-2016</strain>
    </source>
</reference>
<comment type="subcellular location">
    <subcellularLocation>
        <location evidence="1">Nucleus</location>
    </subcellularLocation>
</comment>
<dbReference type="InterPro" id="IPR012317">
    <property type="entry name" value="Poly(ADP-ribose)pol_cat_dom"/>
</dbReference>
<dbReference type="EC" id="2.4.2.-" evidence="6"/>
<gene>
    <name evidence="10" type="ORF">BaRGS_00021292</name>
</gene>
<dbReference type="Pfam" id="PF02825">
    <property type="entry name" value="WWE"/>
    <property type="match status" value="1"/>
</dbReference>
<evidence type="ECO:0000256" key="1">
    <source>
        <dbReference type="ARBA" id="ARBA00004123"/>
    </source>
</evidence>
<feature type="domain" description="PARP catalytic" evidence="9">
    <location>
        <begin position="327"/>
        <end position="525"/>
    </location>
</feature>
<dbReference type="SUPFAM" id="SSF52949">
    <property type="entry name" value="Macro domain-like"/>
    <property type="match status" value="1"/>
</dbReference>
<evidence type="ECO:0000256" key="7">
    <source>
        <dbReference type="SAM" id="MobiDB-lite"/>
    </source>
</evidence>
<name>A0ABD0KJR5_9CAEN</name>
<evidence type="ECO:0000256" key="6">
    <source>
        <dbReference type="RuleBase" id="RU362114"/>
    </source>
</evidence>
<evidence type="ECO:0000259" key="8">
    <source>
        <dbReference type="PROSITE" id="PS50918"/>
    </source>
</evidence>
<dbReference type="AlphaFoldDB" id="A0ABD0KJR5"/>
<dbReference type="Gene3D" id="3.40.220.10">
    <property type="entry name" value="Leucine Aminopeptidase, subunit E, domain 1"/>
    <property type="match status" value="1"/>
</dbReference>
<comment type="caution">
    <text evidence="10">The sequence shown here is derived from an EMBL/GenBank/DDBJ whole genome shotgun (WGS) entry which is preliminary data.</text>
</comment>
<evidence type="ECO:0000256" key="5">
    <source>
        <dbReference type="ARBA" id="ARBA00023242"/>
    </source>
</evidence>
<dbReference type="InterPro" id="IPR043472">
    <property type="entry name" value="Macro_dom-like"/>
</dbReference>
<dbReference type="EMBL" id="JACVVK020000164">
    <property type="protein sequence ID" value="KAK7487451.1"/>
    <property type="molecule type" value="Genomic_DNA"/>
</dbReference>
<keyword evidence="11" id="KW-1185">Reference proteome</keyword>
<feature type="region of interest" description="Disordered" evidence="7">
    <location>
        <begin position="1"/>
        <end position="32"/>
    </location>
</feature>
<dbReference type="GO" id="GO:0003950">
    <property type="term" value="F:NAD+ poly-ADP-ribosyltransferase activity"/>
    <property type="evidence" value="ECO:0007669"/>
    <property type="project" value="UniProtKB-UniRule"/>
</dbReference>